<evidence type="ECO:0000256" key="1">
    <source>
        <dbReference type="SAM" id="SignalP"/>
    </source>
</evidence>
<dbReference type="KEGG" id="dfc:DFI_19880"/>
<reference evidence="2 3" key="1">
    <citation type="submission" date="2017-05" db="EMBL/GenBank/DDBJ databases">
        <title>The complete genome sequence of Deinococcus ficus isolated from the rhizosphere of the Ficus religiosa L. in Taiwan.</title>
        <authorList>
            <person name="Wu K.-M."/>
            <person name="Liao T.-L."/>
            <person name="Liu Y.-M."/>
            <person name="Young C.-C."/>
            <person name="Tsai S.-F."/>
        </authorList>
    </citation>
    <scope>NUCLEOTIDE SEQUENCE [LARGE SCALE GENOMIC DNA]</scope>
    <source>
        <strain evidence="2 3">CC-FR2-10</strain>
        <plasmid evidence="3">pdfi3</plasmid>
    </source>
</reference>
<organism evidence="2 3">
    <name type="scientific">Deinococcus ficus</name>
    <dbReference type="NCBI Taxonomy" id="317577"/>
    <lineage>
        <taxon>Bacteria</taxon>
        <taxon>Thermotogati</taxon>
        <taxon>Deinococcota</taxon>
        <taxon>Deinococci</taxon>
        <taxon>Deinococcales</taxon>
        <taxon>Deinococcaceae</taxon>
        <taxon>Deinococcus</taxon>
    </lineage>
</organism>
<protein>
    <submittedName>
        <fullName evidence="2">Uncharacterized protein</fullName>
    </submittedName>
</protein>
<proteinExistence type="predicted"/>
<dbReference type="AlphaFoldDB" id="A0A221T3L2"/>
<keyword evidence="3" id="KW-1185">Reference proteome</keyword>
<evidence type="ECO:0000313" key="3">
    <source>
        <dbReference type="Proteomes" id="UP000259030"/>
    </source>
</evidence>
<gene>
    <name evidence="2" type="ORF">DFI_19880</name>
</gene>
<feature type="chain" id="PRO_5011227355" evidence="1">
    <location>
        <begin position="22"/>
        <end position="141"/>
    </location>
</feature>
<sequence>MLGVMQRLLPLLALLATSASATHLKDNPNIRNLAAEVYSYTGVEQADCWQSGLDEAKFHKNFKSLPYCFATERNAEFGRRVVEQAARARNASVSAWTFDGKSGWYTATITKGTLSMLAAVIPPNGWSYSVTRIFITPDAGQ</sequence>
<accession>A0A221T3L2</accession>
<keyword evidence="2" id="KW-0614">Plasmid</keyword>
<dbReference type="Proteomes" id="UP000259030">
    <property type="component" value="Plasmid pDFI3"/>
</dbReference>
<keyword evidence="1" id="KW-0732">Signal</keyword>
<feature type="signal peptide" evidence="1">
    <location>
        <begin position="1"/>
        <end position="21"/>
    </location>
</feature>
<geneLocation type="plasmid" evidence="3">
    <name>pdfi3</name>
</geneLocation>
<evidence type="ECO:0000313" key="2">
    <source>
        <dbReference type="EMBL" id="ASN83460.1"/>
    </source>
</evidence>
<dbReference type="EMBL" id="CP021084">
    <property type="protein sequence ID" value="ASN83460.1"/>
    <property type="molecule type" value="Genomic_DNA"/>
</dbReference>
<name>A0A221T3L2_9DEIO</name>